<dbReference type="SUPFAM" id="SSF52540">
    <property type="entry name" value="P-loop containing nucleoside triphosphate hydrolases"/>
    <property type="match status" value="1"/>
</dbReference>
<evidence type="ECO:0000256" key="8">
    <source>
        <dbReference type="ARBA" id="ARBA00022741"/>
    </source>
</evidence>
<evidence type="ECO:0000256" key="5">
    <source>
        <dbReference type="ARBA" id="ARBA00012121"/>
    </source>
</evidence>
<evidence type="ECO:0000256" key="4">
    <source>
        <dbReference type="ARBA" id="ARBA00007008"/>
    </source>
</evidence>
<feature type="active site" description="Phosphoserine intermediate" evidence="14">
    <location>
        <position position="113"/>
    </location>
</feature>
<evidence type="ECO:0000259" key="16">
    <source>
        <dbReference type="Pfam" id="PF01583"/>
    </source>
</evidence>
<protein>
    <recommendedName>
        <fullName evidence="6 14">Adenylyl-sulfate kinase</fullName>
        <ecNumber evidence="5 14">2.7.1.25</ecNumber>
    </recommendedName>
    <alternativeName>
        <fullName evidence="12 14">APS kinase</fullName>
    </alternativeName>
    <alternativeName>
        <fullName evidence="13 14">ATP adenosine-5'-phosphosulfate 3'-phosphotransferase</fullName>
    </alternativeName>
    <alternativeName>
        <fullName evidence="11 14">Adenosine-5'-phosphosulfate kinase</fullName>
    </alternativeName>
</protein>
<evidence type="ECO:0000256" key="2">
    <source>
        <dbReference type="ARBA" id="ARBA00002632"/>
    </source>
</evidence>
<dbReference type="NCBIfam" id="NF003013">
    <property type="entry name" value="PRK03846.1"/>
    <property type="match status" value="1"/>
</dbReference>
<comment type="similarity">
    <text evidence="4 14 15">Belongs to the APS kinase family.</text>
</comment>
<dbReference type="Proteomes" id="UP001223016">
    <property type="component" value="Unassembled WGS sequence"/>
</dbReference>
<dbReference type="NCBIfam" id="TIGR00455">
    <property type="entry name" value="apsK"/>
    <property type="match status" value="1"/>
</dbReference>
<evidence type="ECO:0000256" key="12">
    <source>
        <dbReference type="ARBA" id="ARBA00031393"/>
    </source>
</evidence>
<dbReference type="PANTHER" id="PTHR11055">
    <property type="entry name" value="BIFUNCTIONAL 3'-PHOSPHOADENOSINE 5'-PHOSPHOSULFATE SYNTHASE"/>
    <property type="match status" value="1"/>
</dbReference>
<dbReference type="EC" id="2.7.1.25" evidence="5 14"/>
<dbReference type="EMBL" id="JAUQOO010000012">
    <property type="protein sequence ID" value="MDO7928415.1"/>
    <property type="molecule type" value="Genomic_DNA"/>
</dbReference>
<evidence type="ECO:0000256" key="14">
    <source>
        <dbReference type="HAMAP-Rule" id="MF_00065"/>
    </source>
</evidence>
<evidence type="ECO:0000256" key="1">
    <source>
        <dbReference type="ARBA" id="ARBA00001823"/>
    </source>
</evidence>
<comment type="caution">
    <text evidence="17">The sequence shown here is derived from an EMBL/GenBank/DDBJ whole genome shotgun (WGS) entry which is preliminary data.</text>
</comment>
<keyword evidence="10 14" id="KW-0067">ATP-binding</keyword>
<dbReference type="RefSeq" id="WP_201020128.1">
    <property type="nucleotide sequence ID" value="NZ_JAUQOO010000012.1"/>
</dbReference>
<keyword evidence="8 14" id="KW-0547">Nucleotide-binding</keyword>
<feature type="binding site" evidence="14">
    <location>
        <begin position="39"/>
        <end position="46"/>
    </location>
    <ligand>
        <name>ATP</name>
        <dbReference type="ChEBI" id="CHEBI:30616"/>
    </ligand>
</feature>
<evidence type="ECO:0000256" key="10">
    <source>
        <dbReference type="ARBA" id="ARBA00022840"/>
    </source>
</evidence>
<keyword evidence="7 14" id="KW-0808">Transferase</keyword>
<comment type="function">
    <text evidence="2 14 15">Catalyzes the synthesis of activated sulfate.</text>
</comment>
<dbReference type="PANTHER" id="PTHR11055:SF63">
    <property type="entry name" value="ADENYLYL-SULFATE KINASE 1, CHLOROPLASTIC"/>
    <property type="match status" value="1"/>
</dbReference>
<accession>A0ABT9CX71</accession>
<reference evidence="17 18" key="1">
    <citation type="submission" date="2023-07" db="EMBL/GenBank/DDBJ databases">
        <title>Identification of four novel Pseudomonas species associated with bacterial leaf spot of cucurbits.</title>
        <authorList>
            <person name="Fullem K.R."/>
        </authorList>
    </citation>
    <scope>NUCLEOTIDE SEQUENCE [LARGE SCALE GENOMIC DNA]</scope>
    <source>
        <strain evidence="17 18">KFB 138</strain>
    </source>
</reference>
<feature type="domain" description="APS kinase" evidence="16">
    <location>
        <begin position="32"/>
        <end position="181"/>
    </location>
</feature>
<keyword evidence="14" id="KW-0597">Phosphoprotein</keyword>
<dbReference type="CDD" id="cd02027">
    <property type="entry name" value="APSK"/>
    <property type="match status" value="1"/>
</dbReference>
<name>A0ABT9CX71_9PSED</name>
<evidence type="ECO:0000256" key="6">
    <source>
        <dbReference type="ARBA" id="ARBA00018163"/>
    </source>
</evidence>
<evidence type="ECO:0000256" key="11">
    <source>
        <dbReference type="ARBA" id="ARBA00029724"/>
    </source>
</evidence>
<dbReference type="GO" id="GO:0004020">
    <property type="term" value="F:adenylylsulfate kinase activity"/>
    <property type="evidence" value="ECO:0007669"/>
    <property type="project" value="UniProtKB-EC"/>
</dbReference>
<evidence type="ECO:0000313" key="17">
    <source>
        <dbReference type="EMBL" id="MDO7928415.1"/>
    </source>
</evidence>
<evidence type="ECO:0000256" key="15">
    <source>
        <dbReference type="RuleBase" id="RU004347"/>
    </source>
</evidence>
<keyword evidence="9 14" id="KW-0418">Kinase</keyword>
<keyword evidence="18" id="KW-1185">Reference proteome</keyword>
<gene>
    <name evidence="14 17" type="primary">cysC</name>
    <name evidence="17" type="ORF">Q6A51_16635</name>
</gene>
<proteinExistence type="inferred from homology"/>
<dbReference type="InterPro" id="IPR027417">
    <property type="entry name" value="P-loop_NTPase"/>
</dbReference>
<sequence>MADQSQPHLQNIHRQALSITRPDRERLNGHAGQVIWFTGLSGSGKSTIANALEQALHAEGKRTYVLDGDNVRQGLSKDLGFSDADRVENIRRVAEVARLMMDAGVIVITAFISPFRREREVARHVIGESDFTEIYMSTPIQVCEERDPKGLYEKARRGLIPNMTGIDSVYEAPESAAVILDTSELSVPEAVSRVLASIRTPA</sequence>
<organism evidence="17 18">
    <name type="scientific">Pseudomonas serbiensis</name>
    <dbReference type="NCBI Taxonomy" id="3064350"/>
    <lineage>
        <taxon>Bacteria</taxon>
        <taxon>Pseudomonadati</taxon>
        <taxon>Pseudomonadota</taxon>
        <taxon>Gammaproteobacteria</taxon>
        <taxon>Pseudomonadales</taxon>
        <taxon>Pseudomonadaceae</taxon>
        <taxon>Pseudomonas</taxon>
    </lineage>
</organism>
<evidence type="ECO:0000256" key="9">
    <source>
        <dbReference type="ARBA" id="ARBA00022777"/>
    </source>
</evidence>
<dbReference type="HAMAP" id="MF_00065">
    <property type="entry name" value="Adenylyl_sulf_kinase"/>
    <property type="match status" value="1"/>
</dbReference>
<comment type="catalytic activity">
    <reaction evidence="1 14 15">
        <text>adenosine 5'-phosphosulfate + ATP = 3'-phosphoadenylyl sulfate + ADP + H(+)</text>
        <dbReference type="Rhea" id="RHEA:24152"/>
        <dbReference type="ChEBI" id="CHEBI:15378"/>
        <dbReference type="ChEBI" id="CHEBI:30616"/>
        <dbReference type="ChEBI" id="CHEBI:58243"/>
        <dbReference type="ChEBI" id="CHEBI:58339"/>
        <dbReference type="ChEBI" id="CHEBI:456216"/>
        <dbReference type="EC" id="2.7.1.25"/>
    </reaction>
</comment>
<evidence type="ECO:0000256" key="3">
    <source>
        <dbReference type="ARBA" id="ARBA00004806"/>
    </source>
</evidence>
<evidence type="ECO:0000256" key="7">
    <source>
        <dbReference type="ARBA" id="ARBA00022679"/>
    </source>
</evidence>
<evidence type="ECO:0000313" key="18">
    <source>
        <dbReference type="Proteomes" id="UP001223016"/>
    </source>
</evidence>
<dbReference type="InterPro" id="IPR002891">
    <property type="entry name" value="APS"/>
</dbReference>
<dbReference type="InterPro" id="IPR059117">
    <property type="entry name" value="APS_kinase_dom"/>
</dbReference>
<evidence type="ECO:0000256" key="13">
    <source>
        <dbReference type="ARBA" id="ARBA00031464"/>
    </source>
</evidence>
<dbReference type="Pfam" id="PF01583">
    <property type="entry name" value="APS_kinase"/>
    <property type="match status" value="1"/>
</dbReference>
<comment type="pathway">
    <text evidence="3 14 15">Sulfur metabolism; hydrogen sulfide biosynthesis; sulfite from sulfate: step 2/3.</text>
</comment>
<dbReference type="Gene3D" id="3.40.50.300">
    <property type="entry name" value="P-loop containing nucleotide triphosphate hydrolases"/>
    <property type="match status" value="1"/>
</dbReference>